<dbReference type="EMBL" id="CP054856">
    <property type="protein sequence ID" value="QVM86304.1"/>
    <property type="molecule type" value="Genomic_DNA"/>
</dbReference>
<sequence>MLEKIQYYTVNQTCSILRVGRTKLYELMNTGELRFIIIGSVRRISHSALLRFQEENLAAA</sequence>
<evidence type="ECO:0000313" key="3">
    <source>
        <dbReference type="Proteomes" id="UP000677126"/>
    </source>
</evidence>
<accession>A0ABX8EAX8</accession>
<gene>
    <name evidence="2" type="ORF">HT578_17520</name>
</gene>
<feature type="domain" description="Helix-turn-helix" evidence="1">
    <location>
        <begin position="7"/>
        <end position="56"/>
    </location>
</feature>
<evidence type="ECO:0000313" key="2">
    <source>
        <dbReference type="EMBL" id="QVM86304.1"/>
    </source>
</evidence>
<keyword evidence="3" id="KW-1185">Reference proteome</keyword>
<organism evidence="2 3">
    <name type="scientific">Novosphingobium decolorationis</name>
    <dbReference type="NCBI Taxonomy" id="2698673"/>
    <lineage>
        <taxon>Bacteria</taxon>
        <taxon>Pseudomonadati</taxon>
        <taxon>Pseudomonadota</taxon>
        <taxon>Alphaproteobacteria</taxon>
        <taxon>Sphingomonadales</taxon>
        <taxon>Sphingomonadaceae</taxon>
        <taxon>Novosphingobium</taxon>
    </lineage>
</organism>
<dbReference type="InterPro" id="IPR041657">
    <property type="entry name" value="HTH_17"/>
</dbReference>
<dbReference type="Proteomes" id="UP000677126">
    <property type="component" value="Chromosome"/>
</dbReference>
<dbReference type="NCBIfam" id="TIGR01764">
    <property type="entry name" value="excise"/>
    <property type="match status" value="1"/>
</dbReference>
<proteinExistence type="predicted"/>
<evidence type="ECO:0000259" key="1">
    <source>
        <dbReference type="Pfam" id="PF12728"/>
    </source>
</evidence>
<dbReference type="InterPro" id="IPR010093">
    <property type="entry name" value="SinI_DNA-bd"/>
</dbReference>
<reference evidence="2 3" key="1">
    <citation type="journal article" date="2021" name="Int. J. Syst. Evol. Microbiol.">
        <title>Novosphingobium decolorationis sp. nov., an aniline blue-decolourizing bacterium isolated from East Pacific sediment.</title>
        <authorList>
            <person name="Chen X."/>
            <person name="Dong B."/>
            <person name="Chen T."/>
            <person name="Ren N."/>
            <person name="Wang J."/>
            <person name="Xu Y."/>
            <person name="Yang J."/>
            <person name="Zhu S."/>
            <person name="Chen J."/>
        </authorList>
    </citation>
    <scope>NUCLEOTIDE SEQUENCE [LARGE SCALE GENOMIC DNA]</scope>
    <source>
        <strain evidence="2 3">502str22</strain>
    </source>
</reference>
<dbReference type="Pfam" id="PF12728">
    <property type="entry name" value="HTH_17"/>
    <property type="match status" value="1"/>
</dbReference>
<protein>
    <submittedName>
        <fullName evidence="2">Helix-turn-helix domain-containing protein</fullName>
    </submittedName>
</protein>
<name>A0ABX8EAX8_9SPHN</name>